<protein>
    <submittedName>
        <fullName evidence="1">Uncharacterized protein</fullName>
    </submittedName>
</protein>
<reference evidence="1" key="1">
    <citation type="submission" date="2021-11" db="EMBL/GenBank/DDBJ databases">
        <title>Fusarium solani-melongenae Genome sequencing and assembly.</title>
        <authorList>
            <person name="Xie S."/>
            <person name="Huang L."/>
            <person name="Zhang X."/>
        </authorList>
    </citation>
    <scope>NUCLEOTIDE SEQUENCE</scope>
    <source>
        <strain evidence="1">CRI 24-3</strain>
    </source>
</reference>
<dbReference type="EMBL" id="CP090039">
    <property type="protein sequence ID" value="UPL01841.1"/>
    <property type="molecule type" value="Genomic_DNA"/>
</dbReference>
<proteinExistence type="predicted"/>
<sequence length="940" mass="102904">MSRIIAVAGASGRFGRVLLREILKKPDLRVRGLVRDKAKVPSYIRSSPALELIEGDAQDTAAIRQLVTGADTVVCAYFGDDTLMVESQKLLIDAAEEAGARRFFASDYTADYTKLDYGQLPSKDPMKKIHEYLQGKKIKGVHALIGAFIDTFWFSWFGVWNQKDLSLSFWGTGDEPWELTSYENAAEFVAELVVDTSATGFQKFVGDKKSIKQIAAVFEQVYGQKPKLHNLGTLTDLKARMEEISTAHPEDGQSWMPLLVRLVSNYFELYKLIISCLNYRFYQCYLTTGQFQVGSDGLSSYPGLEQRSVKEYLQSHSVESLATAMINLAQGRKDGPDAISLNISQYKLPLFKAHSAHDPKKHCTLHPQWLRVLIPEWSIDTEDAGRLHVAAAMLPHVPGRRIFGYAGQFNWDRILHILHKVDPKGQLPEDFSRVSTVLLSFLLITLTNSVKPSFTSTLEAVILSTETWMRRATVVQRFSMDNRSKATFGEGIAPAPASFVMPFSDTLSITSPRAGGEKGFLMDIGLTAWVSVSEIDADMLKIRGLYNPDDKNLSSRLGTGKRDLRRAKLRGRWAWRNSGSITMPIGIAESWARCLRFPMVDGRASWLESMIPKQQRVAVKIEDGAAGLVEIKLINTPQPGPDQILVKMTWTGVCGTDKSLLRDTWKAVGHAMSPETGGIAGHEGVGVVVAVSEEVRRRWSIGDRAGINGFSVPGTFQEYCVTDGRYASKIPDVVTDQEAAPILCGGVTAYEGLKKSGVKPGQWIAIPGAGGGLGHLAVQYARAMGMRVIGIDTGENKRQLVSKLGAKVFIDFKTIVHITTEIHKLTGNGAHGALVVAASKDAFAAAPTFLRPRGTIVAVGIPTDEAFVAGAAPALLTALQLRVVGSLLGDRKAVEEAFGLTARGLVRPVLTEGKLEDLNSWLEKLYAGQVAGRIVLRVAT</sequence>
<evidence type="ECO:0000313" key="2">
    <source>
        <dbReference type="Proteomes" id="UP000830768"/>
    </source>
</evidence>
<accession>A0ACD3ZKS2</accession>
<name>A0ACD3ZKS2_FUSSC</name>
<evidence type="ECO:0000313" key="1">
    <source>
        <dbReference type="EMBL" id="UPL01841.1"/>
    </source>
</evidence>
<dbReference type="Proteomes" id="UP000830768">
    <property type="component" value="Chromosome 11"/>
</dbReference>
<keyword evidence="2" id="KW-1185">Reference proteome</keyword>
<organism evidence="1 2">
    <name type="scientific">Fusarium solani subsp. cucurbitae</name>
    <name type="common">Neocosmosporum cucurbitae</name>
    <dbReference type="NCBI Taxonomy" id="2747967"/>
    <lineage>
        <taxon>Eukaryota</taxon>
        <taxon>Fungi</taxon>
        <taxon>Dikarya</taxon>
        <taxon>Ascomycota</taxon>
        <taxon>Pezizomycotina</taxon>
        <taxon>Sordariomycetes</taxon>
        <taxon>Hypocreomycetidae</taxon>
        <taxon>Hypocreales</taxon>
        <taxon>Nectriaceae</taxon>
        <taxon>Fusarium</taxon>
        <taxon>Fusarium solani species complex</taxon>
    </lineage>
</organism>
<gene>
    <name evidence="1" type="ORF">LCI18_012775</name>
</gene>